<name>A0ABQ1GVP2_9BACL</name>
<feature type="transmembrane region" description="Helical" evidence="2">
    <location>
        <begin position="118"/>
        <end position="136"/>
    </location>
</feature>
<keyword evidence="2" id="KW-1133">Transmembrane helix</keyword>
<feature type="compositionally biased region" description="Basic and acidic residues" evidence="1">
    <location>
        <begin position="376"/>
        <end position="394"/>
    </location>
</feature>
<organism evidence="3 4">
    <name type="scientific">Kroppenstedtia guangzhouensis</name>
    <dbReference type="NCBI Taxonomy" id="1274356"/>
    <lineage>
        <taxon>Bacteria</taxon>
        <taxon>Bacillati</taxon>
        <taxon>Bacillota</taxon>
        <taxon>Bacilli</taxon>
        <taxon>Bacillales</taxon>
        <taxon>Thermoactinomycetaceae</taxon>
        <taxon>Kroppenstedtia</taxon>
    </lineage>
</organism>
<keyword evidence="2" id="KW-0812">Transmembrane</keyword>
<comment type="caution">
    <text evidence="3">The sequence shown here is derived from an EMBL/GenBank/DDBJ whole genome shotgun (WGS) entry which is preliminary data.</text>
</comment>
<feature type="region of interest" description="Disordered" evidence="1">
    <location>
        <begin position="357"/>
        <end position="412"/>
    </location>
</feature>
<keyword evidence="4" id="KW-1185">Reference proteome</keyword>
<evidence type="ECO:0000313" key="3">
    <source>
        <dbReference type="EMBL" id="GGA50421.1"/>
    </source>
</evidence>
<evidence type="ECO:0000256" key="2">
    <source>
        <dbReference type="SAM" id="Phobius"/>
    </source>
</evidence>
<evidence type="ECO:0000256" key="1">
    <source>
        <dbReference type="SAM" id="MobiDB-lite"/>
    </source>
</evidence>
<dbReference type="Proteomes" id="UP000617979">
    <property type="component" value="Unassembled WGS sequence"/>
</dbReference>
<evidence type="ECO:0000313" key="4">
    <source>
        <dbReference type="Proteomes" id="UP000617979"/>
    </source>
</evidence>
<accession>A0ABQ1GVP2</accession>
<keyword evidence="2" id="KW-0472">Membrane</keyword>
<reference evidence="4" key="1">
    <citation type="journal article" date="2019" name="Int. J. Syst. Evol. Microbiol.">
        <title>The Global Catalogue of Microorganisms (GCM) 10K type strain sequencing project: providing services to taxonomists for standard genome sequencing and annotation.</title>
        <authorList>
            <consortium name="The Broad Institute Genomics Platform"/>
            <consortium name="The Broad Institute Genome Sequencing Center for Infectious Disease"/>
            <person name="Wu L."/>
            <person name="Ma J."/>
        </authorList>
    </citation>
    <scope>NUCLEOTIDE SEQUENCE [LARGE SCALE GENOMIC DNA]</scope>
    <source>
        <strain evidence="4">CGMCC 1.12404</strain>
    </source>
</reference>
<protein>
    <submittedName>
        <fullName evidence="3">Uncharacterized protein</fullName>
    </submittedName>
</protein>
<feature type="transmembrane region" description="Helical" evidence="2">
    <location>
        <begin position="54"/>
        <end position="74"/>
    </location>
</feature>
<gene>
    <name evidence="3" type="ORF">GCM10007416_24450</name>
</gene>
<proteinExistence type="predicted"/>
<sequence>MGSILLAFVVALIAFLLTIWLPTLGLSVLIGMAFGGMGGWLGGGSASEIAMDAVYGGIAGMVALGVFGVTVRVLGRLAVTSSWMGRWFPRFGSGAAAGAGDTATFDALKEGKVNWKKALFAGALAGLMGIGGGWITDHGHKLKSLLPQAFEVRVVEADGPLGKFVQFVRGGSSTSASSSQLSQARIQLLDSINFRNLKGTTNEDRLRRVFEQHQIDLEDLPYIRNKLTPQQRGVLGEVLMERRMAALGYEQLPTKVGGNRNNGIDGLFIMRNDRGEIEHIVVVESKWDTSKYGWANYYNPADPAYNPSTAKGGPARRVRQMSREWIDQKAREMRAQSDPATREAGRLLEAALNDNSYRGMYSPDGQQMSDTMIDTRGFRDRRPDRGHHQWREEWTTDPQNSELVNPRAPRAP</sequence>
<feature type="transmembrane region" description="Helical" evidence="2">
    <location>
        <begin position="7"/>
        <end position="34"/>
    </location>
</feature>
<dbReference type="EMBL" id="BMEX01000009">
    <property type="protein sequence ID" value="GGA50421.1"/>
    <property type="molecule type" value="Genomic_DNA"/>
</dbReference>